<accession>A0ACC0Z6G3</accession>
<evidence type="ECO:0000313" key="1">
    <source>
        <dbReference type="EMBL" id="KAJ0045948.1"/>
    </source>
</evidence>
<keyword evidence="2" id="KW-1185">Reference proteome</keyword>
<protein>
    <submittedName>
        <fullName evidence="1">Uncharacterized protein</fullName>
    </submittedName>
</protein>
<comment type="caution">
    <text evidence="1">The sequence shown here is derived from an EMBL/GenBank/DDBJ whole genome shotgun (WGS) entry which is preliminary data.</text>
</comment>
<organism evidence="1 2">
    <name type="scientific">Pistacia integerrima</name>
    <dbReference type="NCBI Taxonomy" id="434235"/>
    <lineage>
        <taxon>Eukaryota</taxon>
        <taxon>Viridiplantae</taxon>
        <taxon>Streptophyta</taxon>
        <taxon>Embryophyta</taxon>
        <taxon>Tracheophyta</taxon>
        <taxon>Spermatophyta</taxon>
        <taxon>Magnoliopsida</taxon>
        <taxon>eudicotyledons</taxon>
        <taxon>Gunneridae</taxon>
        <taxon>Pentapetalae</taxon>
        <taxon>rosids</taxon>
        <taxon>malvids</taxon>
        <taxon>Sapindales</taxon>
        <taxon>Anacardiaceae</taxon>
        <taxon>Pistacia</taxon>
    </lineage>
</organism>
<reference evidence="2" key="1">
    <citation type="journal article" date="2023" name="G3 (Bethesda)">
        <title>Genome assembly and association tests identify interacting loci associated with vigor, precocity, and sex in interspecific pistachio rootstocks.</title>
        <authorList>
            <person name="Palmer W."/>
            <person name="Jacygrad E."/>
            <person name="Sagayaradj S."/>
            <person name="Cavanaugh K."/>
            <person name="Han R."/>
            <person name="Bertier L."/>
            <person name="Beede B."/>
            <person name="Kafkas S."/>
            <person name="Golino D."/>
            <person name="Preece J."/>
            <person name="Michelmore R."/>
        </authorList>
    </citation>
    <scope>NUCLEOTIDE SEQUENCE [LARGE SCALE GENOMIC DNA]</scope>
</reference>
<name>A0ACC0Z6G3_9ROSI</name>
<dbReference type="Proteomes" id="UP001163603">
    <property type="component" value="Chromosome 3"/>
</dbReference>
<evidence type="ECO:0000313" key="2">
    <source>
        <dbReference type="Proteomes" id="UP001163603"/>
    </source>
</evidence>
<gene>
    <name evidence="1" type="ORF">Pint_04921</name>
</gene>
<dbReference type="EMBL" id="CM047738">
    <property type="protein sequence ID" value="KAJ0045948.1"/>
    <property type="molecule type" value="Genomic_DNA"/>
</dbReference>
<proteinExistence type="predicted"/>
<sequence length="24" mass="2934">MQLTLNLHIEQIEQVCKLRKLERP</sequence>